<evidence type="ECO:0000259" key="17">
    <source>
        <dbReference type="PROSITE" id="PS60001"/>
    </source>
</evidence>
<keyword evidence="19" id="KW-1185">Reference proteome</keyword>
<evidence type="ECO:0000256" key="2">
    <source>
        <dbReference type="ARBA" id="ARBA00001950"/>
    </source>
</evidence>
<accession>A0ABV0VSB1</accession>
<keyword evidence="12" id="KW-0112">Calmodulin-binding</keyword>
<feature type="region of interest" description="Disordered" evidence="16">
    <location>
        <begin position="1"/>
        <end position="35"/>
    </location>
</feature>
<dbReference type="Pfam" id="PF02898">
    <property type="entry name" value="NO_synthase"/>
    <property type="match status" value="1"/>
</dbReference>
<dbReference type="InterPro" id="IPR050607">
    <property type="entry name" value="NOS"/>
</dbReference>
<dbReference type="InterPro" id="IPR036119">
    <property type="entry name" value="NOS_N_sf"/>
</dbReference>
<name>A0ABV0VSB1_9TELE</name>
<feature type="compositionally biased region" description="Basic and acidic residues" evidence="16">
    <location>
        <begin position="1"/>
        <end position="11"/>
    </location>
</feature>
<evidence type="ECO:0000256" key="5">
    <source>
        <dbReference type="ARBA" id="ARBA00012989"/>
    </source>
</evidence>
<dbReference type="Proteomes" id="UP001444071">
    <property type="component" value="Unassembled WGS sequence"/>
</dbReference>
<keyword evidence="11" id="KW-0521">NADP</keyword>
<keyword evidence="8" id="KW-0288">FMN</keyword>
<evidence type="ECO:0000256" key="13">
    <source>
        <dbReference type="ARBA" id="ARBA00023002"/>
    </source>
</evidence>
<dbReference type="SUPFAM" id="SSF56512">
    <property type="entry name" value="Nitric oxide (NO) synthase oxygenase domain"/>
    <property type="match status" value="1"/>
</dbReference>
<evidence type="ECO:0000256" key="15">
    <source>
        <dbReference type="ARBA" id="ARBA00047419"/>
    </source>
</evidence>
<evidence type="ECO:0000256" key="8">
    <source>
        <dbReference type="ARBA" id="ARBA00022643"/>
    </source>
</evidence>
<comment type="similarity">
    <text evidence="4">Belongs to the NOS family.</text>
</comment>
<evidence type="ECO:0000256" key="7">
    <source>
        <dbReference type="ARBA" id="ARBA00022630"/>
    </source>
</evidence>
<evidence type="ECO:0000313" key="18">
    <source>
        <dbReference type="EMBL" id="MEQ2260117.1"/>
    </source>
</evidence>
<feature type="domain" description="Nitric oxide synthase (NOS)" evidence="17">
    <location>
        <begin position="184"/>
        <end position="191"/>
    </location>
</feature>
<comment type="cofactor">
    <cofactor evidence="2">
        <name>(6R)-L-erythro-5,6,7,8-tetrahydrobiopterin</name>
        <dbReference type="ChEBI" id="CHEBI:59560"/>
    </cofactor>
</comment>
<evidence type="ECO:0000256" key="10">
    <source>
        <dbReference type="ARBA" id="ARBA00022827"/>
    </source>
</evidence>
<evidence type="ECO:0000256" key="14">
    <source>
        <dbReference type="ARBA" id="ARBA00023004"/>
    </source>
</evidence>
<evidence type="ECO:0000256" key="4">
    <source>
        <dbReference type="ARBA" id="ARBA00006267"/>
    </source>
</evidence>
<dbReference type="PANTHER" id="PTHR43410">
    <property type="entry name" value="NITRIC OXIDE SYNTHASE OXYGENASE"/>
    <property type="match status" value="1"/>
</dbReference>
<dbReference type="EMBL" id="JAHRIM010010175">
    <property type="protein sequence ID" value="MEQ2260117.1"/>
    <property type="molecule type" value="Genomic_DNA"/>
</dbReference>
<sequence>MASPSPEDRVNWDLGVENETSTQLGSDNDAMLENMPVADHNADIDKSTAQGRSSPIKSVQYGSPSKCPRFMKIKNWETGTVYNDVLHHSCSKMPICSENVCIGSVMMPNQSIRKPDEVRTKEELLPLATDFIDQYYSSIKRYGSKAHVDRREEVTKEIEASGTYQLKDTELIYGAKHAWRNAARCVGRIQWSKLQVFDARDCTTAHGMYNYICNHIKYATNKGNLSASAPIITRLVRRQTSLTSSHLSDPCTALTHVLPSPNHM</sequence>
<keyword evidence="10" id="KW-0274">FAD</keyword>
<evidence type="ECO:0000256" key="6">
    <source>
        <dbReference type="ARBA" id="ARBA00022617"/>
    </source>
</evidence>
<dbReference type="Gene3D" id="3.90.340.10">
    <property type="entry name" value="Nitric Oxide Synthase, Chain A, domain 1"/>
    <property type="match status" value="1"/>
</dbReference>
<evidence type="ECO:0000256" key="12">
    <source>
        <dbReference type="ARBA" id="ARBA00022860"/>
    </source>
</evidence>
<comment type="cofactor">
    <cofactor evidence="3">
        <name>heme b</name>
        <dbReference type="ChEBI" id="CHEBI:60344"/>
    </cofactor>
</comment>
<proteinExistence type="inferred from homology"/>
<dbReference type="InterPro" id="IPR004030">
    <property type="entry name" value="NOS_N"/>
</dbReference>
<protein>
    <recommendedName>
        <fullName evidence="5">nitric-oxide synthase (NADPH)</fullName>
        <ecNumber evidence="5">1.14.13.39</ecNumber>
    </recommendedName>
</protein>
<keyword evidence="9" id="KW-0479">Metal-binding</keyword>
<evidence type="ECO:0000256" key="9">
    <source>
        <dbReference type="ARBA" id="ARBA00022723"/>
    </source>
</evidence>
<reference evidence="18 19" key="1">
    <citation type="submission" date="2021-06" db="EMBL/GenBank/DDBJ databases">
        <authorList>
            <person name="Palmer J.M."/>
        </authorList>
    </citation>
    <scope>NUCLEOTIDE SEQUENCE [LARGE SCALE GENOMIC DNA]</scope>
    <source>
        <strain evidence="18 19">XR_2019</strain>
        <tissue evidence="18">Muscle</tissue>
    </source>
</reference>
<evidence type="ECO:0000256" key="11">
    <source>
        <dbReference type="ARBA" id="ARBA00022857"/>
    </source>
</evidence>
<organism evidence="18 19">
    <name type="scientific">Xenotaenia resolanae</name>
    <dbReference type="NCBI Taxonomy" id="208358"/>
    <lineage>
        <taxon>Eukaryota</taxon>
        <taxon>Metazoa</taxon>
        <taxon>Chordata</taxon>
        <taxon>Craniata</taxon>
        <taxon>Vertebrata</taxon>
        <taxon>Euteleostomi</taxon>
        <taxon>Actinopterygii</taxon>
        <taxon>Neopterygii</taxon>
        <taxon>Teleostei</taxon>
        <taxon>Neoteleostei</taxon>
        <taxon>Acanthomorphata</taxon>
        <taxon>Ovalentaria</taxon>
        <taxon>Atherinomorphae</taxon>
        <taxon>Cyprinodontiformes</taxon>
        <taxon>Goodeidae</taxon>
        <taxon>Xenotaenia</taxon>
    </lineage>
</organism>
<keyword evidence="7" id="KW-0285">Flavoprotein</keyword>
<evidence type="ECO:0000256" key="16">
    <source>
        <dbReference type="SAM" id="MobiDB-lite"/>
    </source>
</evidence>
<keyword evidence="14" id="KW-0408">Iron</keyword>
<dbReference type="PANTHER" id="PTHR43410:SF2">
    <property type="entry name" value="NITRIC OXIDE SYNTHASE"/>
    <property type="match status" value="1"/>
</dbReference>
<comment type="cofactor">
    <cofactor evidence="1">
        <name>FMN</name>
        <dbReference type="ChEBI" id="CHEBI:58210"/>
    </cofactor>
</comment>
<keyword evidence="6" id="KW-0349">Heme</keyword>
<comment type="catalytic activity">
    <reaction evidence="15">
        <text>2 L-arginine + 3 NADPH + 4 O2 + H(+) = 2 L-citrulline + 2 nitric oxide + 3 NADP(+) + 4 H2O</text>
        <dbReference type="Rhea" id="RHEA:19897"/>
        <dbReference type="ChEBI" id="CHEBI:15377"/>
        <dbReference type="ChEBI" id="CHEBI:15378"/>
        <dbReference type="ChEBI" id="CHEBI:15379"/>
        <dbReference type="ChEBI" id="CHEBI:16480"/>
        <dbReference type="ChEBI" id="CHEBI:32682"/>
        <dbReference type="ChEBI" id="CHEBI:57743"/>
        <dbReference type="ChEBI" id="CHEBI:57783"/>
        <dbReference type="ChEBI" id="CHEBI:58349"/>
        <dbReference type="EC" id="1.14.13.39"/>
    </reaction>
    <physiologicalReaction direction="left-to-right" evidence="15">
        <dbReference type="Rhea" id="RHEA:19898"/>
    </physiologicalReaction>
</comment>
<comment type="caution">
    <text evidence="18">The sequence shown here is derived from an EMBL/GenBank/DDBJ whole genome shotgun (WGS) entry which is preliminary data.</text>
</comment>
<dbReference type="InterPro" id="IPR044943">
    <property type="entry name" value="NOS_dom_1"/>
</dbReference>
<evidence type="ECO:0000256" key="1">
    <source>
        <dbReference type="ARBA" id="ARBA00001917"/>
    </source>
</evidence>
<evidence type="ECO:0000313" key="19">
    <source>
        <dbReference type="Proteomes" id="UP001444071"/>
    </source>
</evidence>
<dbReference type="EC" id="1.14.13.39" evidence="5"/>
<dbReference type="PROSITE" id="PS60001">
    <property type="entry name" value="NOS"/>
    <property type="match status" value="1"/>
</dbReference>
<evidence type="ECO:0000256" key="3">
    <source>
        <dbReference type="ARBA" id="ARBA00001970"/>
    </source>
</evidence>
<gene>
    <name evidence="18" type="primary">NOS1_2</name>
    <name evidence="18" type="ORF">XENORESO_019984</name>
</gene>
<keyword evidence="13" id="KW-0560">Oxidoreductase</keyword>